<dbReference type="SUPFAM" id="SSF56496">
    <property type="entry name" value="Fibrinogen C-terminal domain-like"/>
    <property type="match status" value="1"/>
</dbReference>
<dbReference type="AlphaFoldDB" id="A0A9D4DMA2"/>
<dbReference type="InterPro" id="IPR036056">
    <property type="entry name" value="Fibrinogen-like_C"/>
</dbReference>
<organism evidence="3 4">
    <name type="scientific">Dreissena polymorpha</name>
    <name type="common">Zebra mussel</name>
    <name type="synonym">Mytilus polymorpha</name>
    <dbReference type="NCBI Taxonomy" id="45954"/>
    <lineage>
        <taxon>Eukaryota</taxon>
        <taxon>Metazoa</taxon>
        <taxon>Spiralia</taxon>
        <taxon>Lophotrochozoa</taxon>
        <taxon>Mollusca</taxon>
        <taxon>Bivalvia</taxon>
        <taxon>Autobranchia</taxon>
        <taxon>Heteroconchia</taxon>
        <taxon>Euheterodonta</taxon>
        <taxon>Imparidentia</taxon>
        <taxon>Neoheterodontei</taxon>
        <taxon>Myida</taxon>
        <taxon>Dreissenoidea</taxon>
        <taxon>Dreissenidae</taxon>
        <taxon>Dreissena</taxon>
    </lineage>
</organism>
<reference evidence="3" key="1">
    <citation type="journal article" date="2019" name="bioRxiv">
        <title>The Genome of the Zebra Mussel, Dreissena polymorpha: A Resource for Invasive Species Research.</title>
        <authorList>
            <person name="McCartney M.A."/>
            <person name="Auch B."/>
            <person name="Kono T."/>
            <person name="Mallez S."/>
            <person name="Zhang Y."/>
            <person name="Obille A."/>
            <person name="Becker A."/>
            <person name="Abrahante J.E."/>
            <person name="Garbe J."/>
            <person name="Badalamenti J.P."/>
            <person name="Herman A."/>
            <person name="Mangelson H."/>
            <person name="Liachko I."/>
            <person name="Sullivan S."/>
            <person name="Sone E.D."/>
            <person name="Koren S."/>
            <person name="Silverstein K.A.T."/>
            <person name="Beckman K.B."/>
            <person name="Gohl D.M."/>
        </authorList>
    </citation>
    <scope>NUCLEOTIDE SEQUENCE</scope>
    <source>
        <strain evidence="3">Duluth1</strain>
        <tissue evidence="3">Whole animal</tissue>
    </source>
</reference>
<gene>
    <name evidence="3" type="ORF">DPMN_186486</name>
</gene>
<dbReference type="Proteomes" id="UP000828390">
    <property type="component" value="Unassembled WGS sequence"/>
</dbReference>
<keyword evidence="1" id="KW-1133">Transmembrane helix</keyword>
<dbReference type="PROSITE" id="PS51406">
    <property type="entry name" value="FIBRINOGEN_C_2"/>
    <property type="match status" value="1"/>
</dbReference>
<comment type="caution">
    <text evidence="3">The sequence shown here is derived from an EMBL/GenBank/DDBJ whole genome shotgun (WGS) entry which is preliminary data.</text>
</comment>
<dbReference type="InterPro" id="IPR002181">
    <property type="entry name" value="Fibrinogen_a/b/g_C_dom"/>
</dbReference>
<proteinExistence type="predicted"/>
<sequence>MMECVIIKKKHIYRPLFSLEHLNDCRALRNFANVSGVYTKQIEGDQRRMEVYCDLETDGGGWTVYYYLIYCGSYCCCICCYYYHYYYFYNYCFCYRYHYHVHNHYNNNNNDDYY</sequence>
<protein>
    <recommendedName>
        <fullName evidence="2">Fibrinogen C-terminal domain-containing protein</fullName>
    </recommendedName>
</protein>
<feature type="domain" description="Fibrinogen C-terminal" evidence="2">
    <location>
        <begin position="16"/>
        <end position="64"/>
    </location>
</feature>
<keyword evidence="1" id="KW-0812">Transmembrane</keyword>
<evidence type="ECO:0000313" key="3">
    <source>
        <dbReference type="EMBL" id="KAH3751881.1"/>
    </source>
</evidence>
<dbReference type="Gene3D" id="3.90.215.10">
    <property type="entry name" value="Gamma Fibrinogen, chain A, domain 1"/>
    <property type="match status" value="1"/>
</dbReference>
<keyword evidence="1" id="KW-0472">Membrane</keyword>
<evidence type="ECO:0000313" key="4">
    <source>
        <dbReference type="Proteomes" id="UP000828390"/>
    </source>
</evidence>
<evidence type="ECO:0000256" key="1">
    <source>
        <dbReference type="SAM" id="Phobius"/>
    </source>
</evidence>
<dbReference type="Pfam" id="PF00147">
    <property type="entry name" value="Fibrinogen_C"/>
    <property type="match status" value="1"/>
</dbReference>
<keyword evidence="4" id="KW-1185">Reference proteome</keyword>
<evidence type="ECO:0000259" key="2">
    <source>
        <dbReference type="PROSITE" id="PS51406"/>
    </source>
</evidence>
<dbReference type="InterPro" id="IPR014716">
    <property type="entry name" value="Fibrinogen_a/b/g_C_1"/>
</dbReference>
<name>A0A9D4DMA2_DREPO</name>
<dbReference type="NCBIfam" id="NF040941">
    <property type="entry name" value="GGGWT_bact"/>
    <property type="match status" value="1"/>
</dbReference>
<dbReference type="EMBL" id="JAIWYP010000010">
    <property type="protein sequence ID" value="KAH3751881.1"/>
    <property type="molecule type" value="Genomic_DNA"/>
</dbReference>
<reference evidence="3" key="2">
    <citation type="submission" date="2020-11" db="EMBL/GenBank/DDBJ databases">
        <authorList>
            <person name="McCartney M.A."/>
            <person name="Auch B."/>
            <person name="Kono T."/>
            <person name="Mallez S."/>
            <person name="Becker A."/>
            <person name="Gohl D.M."/>
            <person name="Silverstein K.A.T."/>
            <person name="Koren S."/>
            <person name="Bechman K.B."/>
            <person name="Herman A."/>
            <person name="Abrahante J.E."/>
            <person name="Garbe J."/>
        </authorList>
    </citation>
    <scope>NUCLEOTIDE SEQUENCE</scope>
    <source>
        <strain evidence="3">Duluth1</strain>
        <tissue evidence="3">Whole animal</tissue>
    </source>
</reference>
<feature type="transmembrane region" description="Helical" evidence="1">
    <location>
        <begin position="64"/>
        <end position="83"/>
    </location>
</feature>
<accession>A0A9D4DMA2</accession>